<evidence type="ECO:0000313" key="1">
    <source>
        <dbReference type="EMBL" id="CAF4311694.1"/>
    </source>
</evidence>
<reference evidence="1" key="1">
    <citation type="submission" date="2021-02" db="EMBL/GenBank/DDBJ databases">
        <authorList>
            <person name="Nowell W R."/>
        </authorList>
    </citation>
    <scope>NUCLEOTIDE SEQUENCE</scope>
</reference>
<feature type="non-terminal residue" evidence="1">
    <location>
        <position position="215"/>
    </location>
</feature>
<organism evidence="1 2">
    <name type="scientific">Adineta steineri</name>
    <dbReference type="NCBI Taxonomy" id="433720"/>
    <lineage>
        <taxon>Eukaryota</taxon>
        <taxon>Metazoa</taxon>
        <taxon>Spiralia</taxon>
        <taxon>Gnathifera</taxon>
        <taxon>Rotifera</taxon>
        <taxon>Eurotatoria</taxon>
        <taxon>Bdelloidea</taxon>
        <taxon>Adinetida</taxon>
        <taxon>Adinetidae</taxon>
        <taxon>Adineta</taxon>
    </lineage>
</organism>
<feature type="non-terminal residue" evidence="1">
    <location>
        <position position="1"/>
    </location>
</feature>
<gene>
    <name evidence="1" type="ORF">KXQ929_LOCUS46112</name>
</gene>
<dbReference type="EMBL" id="CAJOBB010015002">
    <property type="protein sequence ID" value="CAF4311694.1"/>
    <property type="molecule type" value="Genomic_DNA"/>
</dbReference>
<dbReference type="AlphaFoldDB" id="A0A820IGN1"/>
<dbReference type="Proteomes" id="UP000663868">
    <property type="component" value="Unassembled WGS sequence"/>
</dbReference>
<sequence length="215" mass="25297">VEITKLHRIIRDDDIKIRKLIKTIRSQQSQRESLQRDYIYLLQTSLSTEDVRLFGGTKHRERLKELLADCRKRDPSLPSFDNLEGSGLYIDSYGFKHEKNNENDRLQYICVKLTHFYDTKAHSTDDHVWRSLLKTYQTSSTVSVSPIIFVQKSGMFLFKKQIENIRKEKGSSYFHNLCHLLPNSDLNNKFEKQIALDLYRTMPTNIRFCSKDSDG</sequence>
<proteinExistence type="predicted"/>
<protein>
    <submittedName>
        <fullName evidence="1">Uncharacterized protein</fullName>
    </submittedName>
</protein>
<accession>A0A820IGN1</accession>
<comment type="caution">
    <text evidence="1">The sequence shown here is derived from an EMBL/GenBank/DDBJ whole genome shotgun (WGS) entry which is preliminary data.</text>
</comment>
<name>A0A820IGN1_9BILA</name>
<evidence type="ECO:0000313" key="2">
    <source>
        <dbReference type="Proteomes" id="UP000663868"/>
    </source>
</evidence>